<dbReference type="EMBL" id="JACSQT010000001">
    <property type="protein sequence ID" value="MBD7936210.1"/>
    <property type="molecule type" value="Genomic_DNA"/>
</dbReference>
<keyword evidence="1" id="KW-1133">Transmembrane helix</keyword>
<keyword evidence="1" id="KW-0472">Membrane</keyword>
<evidence type="ECO:0000313" key="2">
    <source>
        <dbReference type="EMBL" id="MBD7936210.1"/>
    </source>
</evidence>
<feature type="transmembrane region" description="Helical" evidence="1">
    <location>
        <begin position="29"/>
        <end position="53"/>
    </location>
</feature>
<accession>A0ABR8QL19</accession>
<dbReference type="RefSeq" id="WP_191811135.1">
    <property type="nucleotide sequence ID" value="NZ_JACSQT010000001.1"/>
</dbReference>
<keyword evidence="1" id="KW-0812">Transmembrane</keyword>
<evidence type="ECO:0000256" key="1">
    <source>
        <dbReference type="SAM" id="Phobius"/>
    </source>
</evidence>
<protein>
    <submittedName>
        <fullName evidence="2">Uncharacterized protein</fullName>
    </submittedName>
</protein>
<keyword evidence="3" id="KW-1185">Reference proteome</keyword>
<proteinExistence type="predicted"/>
<evidence type="ECO:0000313" key="3">
    <source>
        <dbReference type="Proteomes" id="UP000657931"/>
    </source>
</evidence>
<reference evidence="2 3" key="1">
    <citation type="submission" date="2020-08" db="EMBL/GenBank/DDBJ databases">
        <title>A Genomic Blueprint of the Chicken Gut Microbiome.</title>
        <authorList>
            <person name="Gilroy R."/>
            <person name="Ravi A."/>
            <person name="Getino M."/>
            <person name="Pursley I."/>
            <person name="Horton D.L."/>
            <person name="Alikhan N.-F."/>
            <person name="Baker D."/>
            <person name="Gharbi K."/>
            <person name="Hall N."/>
            <person name="Watson M."/>
            <person name="Adriaenssens E.M."/>
            <person name="Foster-Nyarko E."/>
            <person name="Jarju S."/>
            <person name="Secka A."/>
            <person name="Antonio M."/>
            <person name="Oren A."/>
            <person name="Chaudhuri R."/>
            <person name="La Ragione R.M."/>
            <person name="Hildebrand F."/>
            <person name="Pallen M.J."/>
        </authorList>
    </citation>
    <scope>NUCLEOTIDE SEQUENCE [LARGE SCALE GENOMIC DNA]</scope>
    <source>
        <strain evidence="2 3">Sa5YUA1</strain>
    </source>
</reference>
<comment type="caution">
    <text evidence="2">The sequence shown here is derived from an EMBL/GenBank/DDBJ whole genome shotgun (WGS) entry which is preliminary data.</text>
</comment>
<gene>
    <name evidence="2" type="ORF">H9655_04150</name>
</gene>
<organism evidence="2 3">
    <name type="scientific">Cytobacillus stercorigallinarum</name>
    <dbReference type="NCBI Taxonomy" id="2762240"/>
    <lineage>
        <taxon>Bacteria</taxon>
        <taxon>Bacillati</taxon>
        <taxon>Bacillota</taxon>
        <taxon>Bacilli</taxon>
        <taxon>Bacillales</taxon>
        <taxon>Bacillaceae</taxon>
        <taxon>Cytobacillus</taxon>
    </lineage>
</organism>
<sequence>MEKFTAVCNRFIEDVNNEEGKSLQLIDRLLRFLFIAVLLVGIPIISVATIQLFHLL</sequence>
<name>A0ABR8QL19_9BACI</name>
<dbReference type="Proteomes" id="UP000657931">
    <property type="component" value="Unassembled WGS sequence"/>
</dbReference>